<dbReference type="AlphaFoldDB" id="A0A4R6Y4Z4"/>
<evidence type="ECO:0000313" key="2">
    <source>
        <dbReference type="EMBL" id="TDR30280.1"/>
    </source>
</evidence>
<accession>A0A4R6Y4Z4</accession>
<name>A0A4R6Y4Z4_9BURK</name>
<dbReference type="Proteomes" id="UP000294480">
    <property type="component" value="Unassembled WGS sequence"/>
</dbReference>
<comment type="caution">
    <text evidence="2">The sequence shown here is derived from an EMBL/GenBank/DDBJ whole genome shotgun (WGS) entry which is preliminary data.</text>
</comment>
<protein>
    <submittedName>
        <fullName evidence="2">Type IV conjugative transfer system protein TraL</fullName>
    </submittedName>
</protein>
<dbReference type="NCBIfam" id="TIGR02762">
    <property type="entry name" value="TraL_TIGR"/>
    <property type="match status" value="1"/>
</dbReference>
<keyword evidence="1" id="KW-0812">Transmembrane</keyword>
<dbReference type="Pfam" id="PF07178">
    <property type="entry name" value="TraL"/>
    <property type="match status" value="1"/>
</dbReference>
<keyword evidence="3" id="KW-1185">Reference proteome</keyword>
<gene>
    <name evidence="2" type="ORF">DFR44_1234</name>
</gene>
<reference evidence="2 3" key="1">
    <citation type="submission" date="2019-03" db="EMBL/GenBank/DDBJ databases">
        <title>Genomic Encyclopedia of Type Strains, Phase IV (KMG-IV): sequencing the most valuable type-strain genomes for metagenomic binning, comparative biology and taxonomic classification.</title>
        <authorList>
            <person name="Goeker M."/>
        </authorList>
    </citation>
    <scope>NUCLEOTIDE SEQUENCE [LARGE SCALE GENOMIC DNA]</scope>
    <source>
        <strain evidence="2 3">DSM 102852</strain>
    </source>
</reference>
<organism evidence="2 3">
    <name type="scientific">Hydromonas duriensis</name>
    <dbReference type="NCBI Taxonomy" id="1527608"/>
    <lineage>
        <taxon>Bacteria</taxon>
        <taxon>Pseudomonadati</taxon>
        <taxon>Pseudomonadota</taxon>
        <taxon>Betaproteobacteria</taxon>
        <taxon>Burkholderiales</taxon>
        <taxon>Burkholderiaceae</taxon>
        <taxon>Hydromonas</taxon>
    </lineage>
</organism>
<keyword evidence="1" id="KW-0472">Membrane</keyword>
<evidence type="ECO:0000313" key="3">
    <source>
        <dbReference type="Proteomes" id="UP000294480"/>
    </source>
</evidence>
<feature type="transmembrane region" description="Helical" evidence="1">
    <location>
        <begin position="29"/>
        <end position="56"/>
    </location>
</feature>
<dbReference type="GO" id="GO:0019867">
    <property type="term" value="C:outer membrane"/>
    <property type="evidence" value="ECO:0007669"/>
    <property type="project" value="InterPro"/>
</dbReference>
<dbReference type="InterPro" id="IPR009838">
    <property type="entry name" value="T4SS_TraL"/>
</dbReference>
<proteinExistence type="predicted"/>
<sequence length="98" mass="11329">MSAYDSKQLMLVTKLDDPMKVFFWDFDQAFIIMLMFVIGIMANMIIYCTLIGFGFAHLWQKLKGSKNAWFLIHGGFWHLPLSSKSVRLGDSSEREFLG</sequence>
<evidence type="ECO:0000256" key="1">
    <source>
        <dbReference type="SAM" id="Phobius"/>
    </source>
</evidence>
<keyword evidence="1" id="KW-1133">Transmembrane helix</keyword>
<dbReference type="RefSeq" id="WP_133621262.1">
    <property type="nucleotide sequence ID" value="NZ_SNZE01000023.1"/>
</dbReference>
<dbReference type="OrthoDB" id="8548046at2"/>
<dbReference type="EMBL" id="SNZE01000023">
    <property type="protein sequence ID" value="TDR30280.1"/>
    <property type="molecule type" value="Genomic_DNA"/>
</dbReference>